<name>A0A388T3I6_9ACTN</name>
<feature type="domain" description="YchJ-like middle NTF2-like" evidence="3">
    <location>
        <begin position="98"/>
        <end position="192"/>
    </location>
</feature>
<comment type="caution">
    <text evidence="4">The sequence shown here is derived from an EMBL/GenBank/DDBJ whole genome shotgun (WGS) entry which is preliminary data.</text>
</comment>
<dbReference type="PANTHER" id="PTHR33747">
    <property type="entry name" value="UPF0225 PROTEIN SCO1677"/>
    <property type="match status" value="1"/>
</dbReference>
<evidence type="ECO:0000259" key="3">
    <source>
        <dbReference type="Pfam" id="PF17775"/>
    </source>
</evidence>
<dbReference type="HAMAP" id="MF_00612">
    <property type="entry name" value="UPF0225"/>
    <property type="match status" value="1"/>
</dbReference>
<evidence type="ECO:0000313" key="4">
    <source>
        <dbReference type="EMBL" id="GBQ02752.1"/>
    </source>
</evidence>
<reference evidence="4 5" key="1">
    <citation type="submission" date="2018-07" db="EMBL/GenBank/DDBJ databases">
        <title>Whole Genome Shotgun Sequence of Streptomyces spongiicola strain 531S.</title>
        <authorList>
            <person name="Dohra H."/>
            <person name="Kodani S."/>
        </authorList>
    </citation>
    <scope>NUCLEOTIDE SEQUENCE [LARGE SCALE GENOMIC DNA]</scope>
    <source>
        <strain evidence="4 5">531S</strain>
    </source>
</reference>
<dbReference type="InterPro" id="IPR032710">
    <property type="entry name" value="NTF2-like_dom_sf"/>
</dbReference>
<dbReference type="Pfam" id="PF17775">
    <property type="entry name" value="YchJ_M-like"/>
    <property type="match status" value="1"/>
</dbReference>
<proteinExistence type="inferred from homology"/>
<comment type="similarity">
    <text evidence="1">Belongs to the UPF0225 family.</text>
</comment>
<dbReference type="InterPro" id="IPR023006">
    <property type="entry name" value="YchJ-like"/>
</dbReference>
<sequence>MRRAGTGGLPGVGASRGTPPGGGRSSLKPVAHPGGAARAPRLVRHPARHNGLMARRTPRPPSRPRPSVTEGSPCPCGLPAAYGACCGRFHTGQSAAPTAELLMRSRYSAFVVRDEGYLLRTWHPDHRPSGVDFDPAMHWTGLEIRDTAEGTVFHSTGTVTFVARYTLGGEPGQLHERSHFERHGGVWVYVNGTFTE</sequence>
<evidence type="ECO:0000256" key="1">
    <source>
        <dbReference type="HAMAP-Rule" id="MF_00612"/>
    </source>
</evidence>
<gene>
    <name evidence="4" type="ORF">SSP531S_42160</name>
</gene>
<dbReference type="EMBL" id="BGZL01000012">
    <property type="protein sequence ID" value="GBQ02752.1"/>
    <property type="molecule type" value="Genomic_DNA"/>
</dbReference>
<feature type="compositionally biased region" description="Gly residues" evidence="2">
    <location>
        <begin position="1"/>
        <end position="11"/>
    </location>
</feature>
<evidence type="ECO:0000313" key="5">
    <source>
        <dbReference type="Proteomes" id="UP000265354"/>
    </source>
</evidence>
<dbReference type="PANTHER" id="PTHR33747:SF1">
    <property type="entry name" value="ADENYLATE CYCLASE-ASSOCIATED CAP C-TERMINAL DOMAIN-CONTAINING PROTEIN"/>
    <property type="match status" value="1"/>
</dbReference>
<feature type="region of interest" description="Disordered" evidence="2">
    <location>
        <begin position="1"/>
        <end position="72"/>
    </location>
</feature>
<dbReference type="AlphaFoldDB" id="A0A388T3I6"/>
<dbReference type="Proteomes" id="UP000265354">
    <property type="component" value="Unassembled WGS sequence"/>
</dbReference>
<dbReference type="SUPFAM" id="SSF54427">
    <property type="entry name" value="NTF2-like"/>
    <property type="match status" value="1"/>
</dbReference>
<organism evidence="4 5">
    <name type="scientific">Streptomyces spongiicola</name>
    <dbReference type="NCBI Taxonomy" id="1690221"/>
    <lineage>
        <taxon>Bacteria</taxon>
        <taxon>Bacillati</taxon>
        <taxon>Actinomycetota</taxon>
        <taxon>Actinomycetes</taxon>
        <taxon>Kitasatosporales</taxon>
        <taxon>Streptomycetaceae</taxon>
        <taxon>Streptomyces</taxon>
    </lineage>
</organism>
<accession>A0A388T3I6</accession>
<evidence type="ECO:0000256" key="2">
    <source>
        <dbReference type="SAM" id="MobiDB-lite"/>
    </source>
</evidence>
<dbReference type="Gene3D" id="3.10.450.50">
    <property type="match status" value="1"/>
</dbReference>
<dbReference type="InterPro" id="IPR048469">
    <property type="entry name" value="YchJ-like_M"/>
</dbReference>
<protein>
    <recommendedName>
        <fullName evidence="1">UPF0225 protein SSP531S_42160</fullName>
    </recommendedName>
</protein>